<dbReference type="InterPro" id="IPR000742">
    <property type="entry name" value="EGF"/>
</dbReference>
<reference evidence="13" key="1">
    <citation type="submission" date="2021-02" db="EMBL/GenBank/DDBJ databases">
        <authorList>
            <person name="Nowell W R."/>
        </authorList>
    </citation>
    <scope>NUCLEOTIDE SEQUENCE</scope>
</reference>
<feature type="disulfide bond" evidence="9">
    <location>
        <begin position="542"/>
        <end position="560"/>
    </location>
</feature>
<dbReference type="InterPro" id="IPR017452">
    <property type="entry name" value="GPCR_Rhodpsn_7TM"/>
</dbReference>
<gene>
    <name evidence="14" type="ORF">JXQ802_LOCUS42070</name>
    <name evidence="13" type="ORF">PYM288_LOCUS27171</name>
</gene>
<feature type="disulfide bond" evidence="9">
    <location>
        <begin position="535"/>
        <end position="547"/>
    </location>
</feature>
<dbReference type="GO" id="GO:0005886">
    <property type="term" value="C:plasma membrane"/>
    <property type="evidence" value="ECO:0007669"/>
    <property type="project" value="TreeGrafter"/>
</dbReference>
<comment type="caution">
    <text evidence="13">The sequence shown here is derived from an EMBL/GenBank/DDBJ whole genome shotgun (WGS) entry which is preliminary data.</text>
</comment>
<dbReference type="GO" id="GO:0016192">
    <property type="term" value="P:vesicle-mediated transport"/>
    <property type="evidence" value="ECO:0007669"/>
    <property type="project" value="UniProtKB-ARBA"/>
</dbReference>
<feature type="disulfide bond" evidence="8">
    <location>
        <begin position="989"/>
        <end position="998"/>
    </location>
</feature>
<dbReference type="PROSITE" id="PS50026">
    <property type="entry name" value="EGF_3"/>
    <property type="match status" value="3"/>
</dbReference>
<dbReference type="Gene3D" id="2.10.25.10">
    <property type="entry name" value="Laminin"/>
    <property type="match status" value="1"/>
</dbReference>
<dbReference type="EMBL" id="CAJNOH010001748">
    <property type="protein sequence ID" value="CAF1246862.1"/>
    <property type="molecule type" value="Genomic_DNA"/>
</dbReference>
<evidence type="ECO:0000256" key="1">
    <source>
        <dbReference type="ARBA" id="ARBA00004167"/>
    </source>
</evidence>
<dbReference type="Gene3D" id="4.10.400.10">
    <property type="entry name" value="Low-density Lipoprotein Receptor"/>
    <property type="match status" value="2"/>
</dbReference>
<dbReference type="SMART" id="SM00192">
    <property type="entry name" value="LDLa"/>
    <property type="match status" value="5"/>
</dbReference>
<feature type="transmembrane region" description="Helical" evidence="10">
    <location>
        <begin position="1406"/>
        <end position="1429"/>
    </location>
</feature>
<dbReference type="InterPro" id="IPR050685">
    <property type="entry name" value="LDLR"/>
</dbReference>
<dbReference type="Pfam" id="PF00057">
    <property type="entry name" value="Ldl_recept_a"/>
    <property type="match status" value="2"/>
</dbReference>
<keyword evidence="5 10" id="KW-1133">Transmembrane helix</keyword>
<comment type="caution">
    <text evidence="8">Lacks conserved residue(s) required for the propagation of feature annotation.</text>
</comment>
<feature type="disulfide bond" evidence="9">
    <location>
        <begin position="123"/>
        <end position="141"/>
    </location>
</feature>
<dbReference type="PROSITE" id="PS01209">
    <property type="entry name" value="LDLRA_1"/>
    <property type="match status" value="1"/>
</dbReference>
<dbReference type="PROSITE" id="PS01186">
    <property type="entry name" value="EGF_2"/>
    <property type="match status" value="1"/>
</dbReference>
<dbReference type="SUPFAM" id="SSF81321">
    <property type="entry name" value="Family A G protein-coupled receptor-like"/>
    <property type="match status" value="1"/>
</dbReference>
<dbReference type="GO" id="GO:0012505">
    <property type="term" value="C:endomembrane system"/>
    <property type="evidence" value="ECO:0007669"/>
    <property type="project" value="UniProtKB-SubCell"/>
</dbReference>
<dbReference type="InterPro" id="IPR036055">
    <property type="entry name" value="LDL_receptor-like_sf"/>
</dbReference>
<evidence type="ECO:0000259" key="12">
    <source>
        <dbReference type="PROSITE" id="PS50262"/>
    </source>
</evidence>
<feature type="disulfide bond" evidence="9">
    <location>
        <begin position="116"/>
        <end position="128"/>
    </location>
</feature>
<evidence type="ECO:0000256" key="4">
    <source>
        <dbReference type="ARBA" id="ARBA00022737"/>
    </source>
</evidence>
<dbReference type="PROSITE" id="PS00022">
    <property type="entry name" value="EGF_1"/>
    <property type="match status" value="3"/>
</dbReference>
<dbReference type="Gene3D" id="1.20.1070.10">
    <property type="entry name" value="Rhodopsin 7-helix transmembrane proteins"/>
    <property type="match status" value="1"/>
</dbReference>
<dbReference type="Proteomes" id="UP000663870">
    <property type="component" value="Unassembled WGS sequence"/>
</dbReference>
<keyword evidence="8" id="KW-0245">EGF-like domain</keyword>
<feature type="domain" description="G-protein coupled receptors family 1 profile" evidence="12">
    <location>
        <begin position="1308"/>
        <end position="1567"/>
    </location>
</feature>
<feature type="disulfide bond" evidence="8">
    <location>
        <begin position="1259"/>
        <end position="1268"/>
    </location>
</feature>
<dbReference type="PRINTS" id="PR00261">
    <property type="entry name" value="LDLRECEPTOR"/>
</dbReference>
<feature type="disulfide bond" evidence="9">
    <location>
        <begin position="93"/>
        <end position="108"/>
    </location>
</feature>
<evidence type="ECO:0000313" key="13">
    <source>
        <dbReference type="EMBL" id="CAF1246862.1"/>
    </source>
</evidence>
<evidence type="ECO:0008006" key="17">
    <source>
        <dbReference type="Google" id="ProtNLM"/>
    </source>
</evidence>
<accession>A0A814ZS76</accession>
<evidence type="ECO:0000256" key="3">
    <source>
        <dbReference type="ARBA" id="ARBA00022692"/>
    </source>
</evidence>
<protein>
    <recommendedName>
        <fullName evidence="17">EGF-like domain-containing protein</fullName>
    </recommendedName>
</protein>
<keyword evidence="16" id="KW-1185">Reference proteome</keyword>
<dbReference type="EMBL" id="CAJNOL010002781">
    <property type="protein sequence ID" value="CAF1528690.1"/>
    <property type="molecule type" value="Genomic_DNA"/>
</dbReference>
<dbReference type="CDD" id="cd00112">
    <property type="entry name" value="LDLa"/>
    <property type="match status" value="2"/>
</dbReference>
<feature type="domain" description="EGF-like" evidence="11">
    <location>
        <begin position="1231"/>
        <end position="1269"/>
    </location>
</feature>
<evidence type="ECO:0000256" key="10">
    <source>
        <dbReference type="SAM" id="Phobius"/>
    </source>
</evidence>
<evidence type="ECO:0000313" key="16">
    <source>
        <dbReference type="Proteomes" id="UP000663870"/>
    </source>
</evidence>
<evidence type="ECO:0000313" key="14">
    <source>
        <dbReference type="EMBL" id="CAF1528690.1"/>
    </source>
</evidence>
<dbReference type="InterPro" id="IPR002172">
    <property type="entry name" value="LDrepeatLR_classA_rpt"/>
</dbReference>
<dbReference type="SUPFAM" id="SSF57424">
    <property type="entry name" value="LDL receptor-like module"/>
    <property type="match status" value="2"/>
</dbReference>
<evidence type="ECO:0000256" key="9">
    <source>
        <dbReference type="PROSITE-ProRule" id="PRU00124"/>
    </source>
</evidence>
<organism evidence="13 15">
    <name type="scientific">Rotaria sordida</name>
    <dbReference type="NCBI Taxonomy" id="392033"/>
    <lineage>
        <taxon>Eukaryota</taxon>
        <taxon>Metazoa</taxon>
        <taxon>Spiralia</taxon>
        <taxon>Gnathifera</taxon>
        <taxon>Rotifera</taxon>
        <taxon>Eurotatoria</taxon>
        <taxon>Bdelloidea</taxon>
        <taxon>Philodinida</taxon>
        <taxon>Philodinidae</taxon>
        <taxon>Rotaria</taxon>
    </lineage>
</organism>
<feature type="transmembrane region" description="Helical" evidence="10">
    <location>
        <begin position="1549"/>
        <end position="1569"/>
    </location>
</feature>
<evidence type="ECO:0000256" key="8">
    <source>
        <dbReference type="PROSITE-ProRule" id="PRU00076"/>
    </source>
</evidence>
<dbReference type="Proteomes" id="UP000663854">
    <property type="component" value="Unassembled WGS sequence"/>
</dbReference>
<keyword evidence="3 10" id="KW-0812">Transmembrane</keyword>
<evidence type="ECO:0000313" key="15">
    <source>
        <dbReference type="Proteomes" id="UP000663854"/>
    </source>
</evidence>
<feature type="transmembrane region" description="Helical" evidence="10">
    <location>
        <begin position="1515"/>
        <end position="1537"/>
    </location>
</feature>
<feature type="transmembrane region" description="Helical" evidence="10">
    <location>
        <begin position="1292"/>
        <end position="1317"/>
    </location>
</feature>
<evidence type="ECO:0000259" key="11">
    <source>
        <dbReference type="PROSITE" id="PS50026"/>
    </source>
</evidence>
<keyword evidence="7 8" id="KW-1015">Disulfide bond</keyword>
<comment type="subcellular location">
    <subcellularLocation>
        <location evidence="2">Endomembrane system</location>
    </subcellularLocation>
    <subcellularLocation>
        <location evidence="1">Membrane</location>
        <topology evidence="1">Single-pass membrane protein</topology>
    </subcellularLocation>
</comment>
<evidence type="ECO:0000256" key="7">
    <source>
        <dbReference type="ARBA" id="ARBA00023157"/>
    </source>
</evidence>
<dbReference type="PROSITE" id="PS50262">
    <property type="entry name" value="G_PROTEIN_RECEP_F1_2"/>
    <property type="match status" value="1"/>
</dbReference>
<dbReference type="CDD" id="cd00637">
    <property type="entry name" value="7tm_classA_rhodopsin-like"/>
    <property type="match status" value="1"/>
</dbReference>
<feature type="transmembrane region" description="Helical" evidence="10">
    <location>
        <begin position="1460"/>
        <end position="1482"/>
    </location>
</feature>
<evidence type="ECO:0000256" key="5">
    <source>
        <dbReference type="ARBA" id="ARBA00022989"/>
    </source>
</evidence>
<dbReference type="PROSITE" id="PS50068">
    <property type="entry name" value="LDLRA_2"/>
    <property type="match status" value="3"/>
</dbReference>
<keyword evidence="6 10" id="KW-0472">Membrane</keyword>
<feature type="domain" description="EGF-like" evidence="11">
    <location>
        <begin position="957"/>
        <end position="999"/>
    </location>
</feature>
<name>A0A814ZS76_9BILA</name>
<feature type="transmembrane region" description="Helical" evidence="10">
    <location>
        <begin position="1373"/>
        <end position="1394"/>
    </location>
</feature>
<feature type="transmembrane region" description="Helical" evidence="10">
    <location>
        <begin position="1329"/>
        <end position="1353"/>
    </location>
</feature>
<dbReference type="PANTHER" id="PTHR24270">
    <property type="entry name" value="LOW-DENSITY LIPOPROTEIN RECEPTOR-RELATED"/>
    <property type="match status" value="1"/>
</dbReference>
<evidence type="ECO:0000256" key="6">
    <source>
        <dbReference type="ARBA" id="ARBA00023136"/>
    </source>
</evidence>
<evidence type="ECO:0000256" key="2">
    <source>
        <dbReference type="ARBA" id="ARBA00004308"/>
    </source>
</evidence>
<dbReference type="InterPro" id="IPR023415">
    <property type="entry name" value="LDLR_class-A_CS"/>
</dbReference>
<feature type="domain" description="EGF-like" evidence="11">
    <location>
        <begin position="1042"/>
        <end position="1083"/>
    </location>
</feature>
<feature type="disulfide bond" evidence="8">
    <location>
        <begin position="1073"/>
        <end position="1082"/>
    </location>
</feature>
<sequence>MADKYAHALALNLTSNDIFLCKCTLHGTFGKYCQYQLTHNSDSFESSVHAQFDEYERSNESYGWGIQHHGQIICYETLFCDHGLLCLDWHDICDGEQNCIDGRDEENCDKLEFNECNQGEYRCLNGMCIAEEFWLDGEPDCMDWSDEKVNTYTGWWCNTLPSNQECDEHICDYRTAWSCGDGECVRWQQRFPFQNVLPTVDDCYNLRNLYFMCEVRTNHREKLWTQINGMCTNNLWYDVGHPNMIINSNESRREMCIYLIRCSLSTNFYCPCDASNCRMLMNDYCDKNILYPYPDGAVIRPYLFLSYNWENLNLMPDSLIIFGSIKCRGYQAFAFGEEIRLTFEMVRFNRLDYLLCLSNSTNFTSSIQYDETCWNNSLTFNGQPYGFYDICQYTRECISQYRISNQYIDCPYSDDERTIIEEDLCSNIQQYRFQCSNDQHSCLTVQTLGDQSTHCDNYFDENFYGSGRFFNEFICEIDNKDSCNLLKDYLQHESNVSISNIVSPSRIRFRAYCDGEWNLGDHSDESSVFCLQWICRQDQYQCKTGQCIELSWICDGTWDCQDGSDEEAISLNQPWSKHNRKLEKILNDRITKCKERFHFQPFKNLCNLSYEYPCYLNVTNPLDIIKNHPCIPLSQIGDGIAHCYGGLDEKNTFDDGYNQMKGYNLRCSNGGFFQYPYACRNDTCWDPILCSYKSTNISYCSGLNDVLCLNGICIKNGRCNEEFECQFGEDEHWCQPIGLPSSRVFYRNMKKWSPSQKQQINWPFFPFVSKNTRTFTPRRASKNSLLYAISFMCNRGIAVFEQNNISCLCPPSYYGDRCQYFSDRLTIIVQIDWTSFSLLNLTGKEFTMEVLFRFNDERIIDRYEFHLNPRFDTKKYKFYFVYSRSKDMLQHKQFRYFNRIDIEHIHPYSVRFELYSHESNQSIIELGSWYYPIFFDFLPAYRLAVVLRLPIWFGNKTLDPCLNSNITTCHQNSKCKPIFNSNNSFYCSCNYGFYGKQCNKYLSICNSYCSFDSICKPYYYGNDTKPFCICPKSHFGPSCHLHYNACSSFPCGINGTCHLTYDPSGERSYQCQCDKLFSIEKCQSKNVLIQIKWNTTDSQIKVSVIQFYDVHMAALYLIPQYQQVSHGIPTIVQYDHGRTLAPRLAVLKTYENYHAIGNYYLLYIQPDVSIINIPSTPELCPHASNFIIGDKVIFQYHEICRNGSFCFYDTDYLCICESDHYRAECFEHDLHLDYCDRCLSNGKCIQGNLDNRTDFICLCPHCYRGSICEFSMEAFGFTLDSLLVSDPIIVQIVYTVLAFLFTVIGFFTNFCSFFTFYRPQLRKNAVGNFLLFISILNQCVIFCLFAKFLHILLGSMGMINQISCKSVNYLLSVLTRSSFWLTSCISLNRLFLILMPSSTLVKNVRLAIYLTIIIIVLLFVTHIHEILIYTTIERPDQDALQCVTNFKQKYMAMFNRASSLFHSLIPFFIQIIAITLLIVLAARSRAKTSYVREQGGRNKALSRVLKVQINRQKELYITPVIIVLSSLPQTILSFTLACTQLNDWKRHSLLAASLLSYTPQILGFVLHVLPSTHYKKEFSQTFIGSRFLE</sequence>
<proteinExistence type="predicted"/>
<keyword evidence="4" id="KW-0677">Repeat</keyword>
<feature type="disulfide bond" evidence="9">
    <location>
        <begin position="74"/>
        <end position="86"/>
    </location>
</feature>
<dbReference type="SMART" id="SM00181">
    <property type="entry name" value="EGF"/>
    <property type="match status" value="4"/>
</dbReference>